<dbReference type="OrthoDB" id="416253at2759"/>
<evidence type="ECO:0000256" key="2">
    <source>
        <dbReference type="ARBA" id="ARBA00022857"/>
    </source>
</evidence>
<comment type="similarity">
    <text evidence="1">Belongs to the aldo/keto reductase family.</text>
</comment>
<dbReference type="Pfam" id="PF00248">
    <property type="entry name" value="Aldo_ket_red"/>
    <property type="match status" value="1"/>
</dbReference>
<evidence type="ECO:0000256" key="1">
    <source>
        <dbReference type="ARBA" id="ARBA00007905"/>
    </source>
</evidence>
<keyword evidence="7" id="KW-1185">Reference proteome</keyword>
<proteinExistence type="inferred from homology"/>
<dbReference type="SUPFAM" id="SSF51430">
    <property type="entry name" value="NAD(P)-linked oxidoreductase"/>
    <property type="match status" value="1"/>
</dbReference>
<dbReference type="InterPro" id="IPR023210">
    <property type="entry name" value="NADP_OxRdtase_dom"/>
</dbReference>
<evidence type="ECO:0000313" key="7">
    <source>
        <dbReference type="Proteomes" id="UP000023152"/>
    </source>
</evidence>
<reference evidence="6 7" key="1">
    <citation type="journal article" date="2013" name="Curr. Biol.">
        <title>The Genome of the Foraminiferan Reticulomyxa filosa.</title>
        <authorList>
            <person name="Glockner G."/>
            <person name="Hulsmann N."/>
            <person name="Schleicher M."/>
            <person name="Noegel A.A."/>
            <person name="Eichinger L."/>
            <person name="Gallinger C."/>
            <person name="Pawlowski J."/>
            <person name="Sierra R."/>
            <person name="Euteneuer U."/>
            <person name="Pillet L."/>
            <person name="Moustafa A."/>
            <person name="Platzer M."/>
            <person name="Groth M."/>
            <person name="Szafranski K."/>
            <person name="Schliwa M."/>
        </authorList>
    </citation>
    <scope>NUCLEOTIDE SEQUENCE [LARGE SCALE GENOMIC DNA]</scope>
</reference>
<dbReference type="CDD" id="cd19071">
    <property type="entry name" value="AKR_AKR1-5-like"/>
    <property type="match status" value="1"/>
</dbReference>
<evidence type="ECO:0000313" key="6">
    <source>
        <dbReference type="EMBL" id="ETO13629.1"/>
    </source>
</evidence>
<dbReference type="Proteomes" id="UP000023152">
    <property type="component" value="Unassembled WGS sequence"/>
</dbReference>
<comment type="caution">
    <text evidence="6">The sequence shown here is derived from an EMBL/GenBank/DDBJ whole genome shotgun (WGS) entry which is preliminary data.</text>
</comment>
<gene>
    <name evidence="6" type="ORF">RFI_23738</name>
</gene>
<name>X6MIC0_RETFI</name>
<feature type="signal peptide" evidence="4">
    <location>
        <begin position="1"/>
        <end position="27"/>
    </location>
</feature>
<dbReference type="GO" id="GO:0016616">
    <property type="term" value="F:oxidoreductase activity, acting on the CH-OH group of donors, NAD or NADP as acceptor"/>
    <property type="evidence" value="ECO:0007669"/>
    <property type="project" value="UniProtKB-ARBA"/>
</dbReference>
<protein>
    <submittedName>
        <fullName evidence="6">Aldo-keto reductase</fullName>
    </submittedName>
</protein>
<feature type="chain" id="PRO_5004975323" evidence="4">
    <location>
        <begin position="28"/>
        <end position="336"/>
    </location>
</feature>
<organism evidence="6 7">
    <name type="scientific">Reticulomyxa filosa</name>
    <dbReference type="NCBI Taxonomy" id="46433"/>
    <lineage>
        <taxon>Eukaryota</taxon>
        <taxon>Sar</taxon>
        <taxon>Rhizaria</taxon>
        <taxon>Retaria</taxon>
        <taxon>Foraminifera</taxon>
        <taxon>Monothalamids</taxon>
        <taxon>Reticulomyxidae</taxon>
        <taxon>Reticulomyxa</taxon>
    </lineage>
</organism>
<dbReference type="PANTHER" id="PTHR43827">
    <property type="entry name" value="2,5-DIKETO-D-GLUCONIC ACID REDUCTASE"/>
    <property type="match status" value="1"/>
</dbReference>
<keyword evidence="2" id="KW-0521">NADP</keyword>
<keyword evidence="3" id="KW-0560">Oxidoreductase</keyword>
<evidence type="ECO:0000256" key="4">
    <source>
        <dbReference type="SAM" id="SignalP"/>
    </source>
</evidence>
<feature type="domain" description="NADP-dependent oxidoreductase" evidence="5">
    <location>
        <begin position="62"/>
        <end position="261"/>
    </location>
</feature>
<dbReference type="PRINTS" id="PR00069">
    <property type="entry name" value="ALDKETRDTASE"/>
</dbReference>
<dbReference type="EMBL" id="ASPP01020487">
    <property type="protein sequence ID" value="ETO13629.1"/>
    <property type="molecule type" value="Genomic_DNA"/>
</dbReference>
<dbReference type="AlphaFoldDB" id="X6MIC0"/>
<dbReference type="Gene3D" id="3.20.20.100">
    <property type="entry name" value="NADP-dependent oxidoreductase domain"/>
    <property type="match status" value="1"/>
</dbReference>
<dbReference type="PANTHER" id="PTHR43827:SF3">
    <property type="entry name" value="NADP-DEPENDENT OXIDOREDUCTASE DOMAIN-CONTAINING PROTEIN"/>
    <property type="match status" value="1"/>
</dbReference>
<dbReference type="InterPro" id="IPR036812">
    <property type="entry name" value="NAD(P)_OxRdtase_dom_sf"/>
</dbReference>
<dbReference type="InterPro" id="IPR020471">
    <property type="entry name" value="AKR"/>
</dbReference>
<evidence type="ECO:0000256" key="3">
    <source>
        <dbReference type="ARBA" id="ARBA00023002"/>
    </source>
</evidence>
<keyword evidence="4" id="KW-0732">Signal</keyword>
<accession>X6MIC0</accession>
<sequence>MISGSFLARCILLKCILCLFVEIVVEGGWTKAEEKQWIEYRVDPRYDVPWLDLQQGQDIPQLGMGTYASNGSQLVESVEFAIHLGYRMFETSSNYENGADLVKGISQTGIHFRHAFITSSIHPNQMDYETTAENLQNMLRQLGRKYINLCLLDGFGSIGDEGKSNSDMDVYQSASRRQQMWKALEDSKDLGVCLSIGVINYELAHLKELMAYARHIPAANEIEFHPYFIRNDLLAFCRTHHIVVIAYGSISPKGLLFELYMNNYILIYVYIYGIVVIPKSNDRQHIADNAHIFDFTMHYNDISKISQLNQNKRFFFDYSKFPALDPNSISTNREDL</sequence>
<evidence type="ECO:0000259" key="5">
    <source>
        <dbReference type="Pfam" id="PF00248"/>
    </source>
</evidence>